<keyword evidence="3" id="KW-0456">Lyase</keyword>
<sequence>MGAVQQCQMAHHLPIVHVSGWAASSTFVPGTHEVRPGLADYPYHTVPTAVQRHVKAQQLHDRKEWAAHPSEPDIRPSVDYLKPIVADGDNGHGGLSTVMKLAKAFGEAGVAGVHFEDQLVGGKKCGHQAGKVLAPTCEHLSRLRAARMQWFIMGLETLVIGRTDAESAKLIDAAPTMTPATIASSWASKPPRLISKRLPWPRESSGLRSAAPRVMKSMRSRSGEPQVEAEELSHREASILARKMIQDGTNGKETPEQIGWNAQLPGRGITAQSIATQIHRQFPAQSLVYNLWPSFTWSHHGYSPEDLTASVRELSRFGSNLQLISLAGLHSTATMTAQLAKRVKEDGMLGYVESIQAVEKDIGCDVLKHQKWSGSEINSESEYIDRILSAVSAGSSAKKTF</sequence>
<evidence type="ECO:0000313" key="6">
    <source>
        <dbReference type="Proteomes" id="UP001164743"/>
    </source>
</evidence>
<dbReference type="PIRSF" id="PIRSF001362">
    <property type="entry name" value="Isocit_lyase"/>
    <property type="match status" value="1"/>
</dbReference>
<evidence type="ECO:0000256" key="2">
    <source>
        <dbReference type="ARBA" id="ARBA00012260"/>
    </source>
</evidence>
<dbReference type="InterPro" id="IPR006254">
    <property type="entry name" value="Isocitrate_lyase"/>
</dbReference>
<evidence type="ECO:0000256" key="3">
    <source>
        <dbReference type="ARBA" id="ARBA00023239"/>
    </source>
</evidence>
<feature type="region of interest" description="Disordered" evidence="4">
    <location>
        <begin position="204"/>
        <end position="233"/>
    </location>
</feature>
<dbReference type="EMBL" id="CP110431">
    <property type="protein sequence ID" value="WAQ89669.1"/>
    <property type="molecule type" value="Genomic_DNA"/>
</dbReference>
<keyword evidence="6" id="KW-1185">Reference proteome</keyword>
<proteinExistence type="inferred from homology"/>
<gene>
    <name evidence="5" type="ORF">PtA15_11A360</name>
</gene>
<dbReference type="PROSITE" id="PS00161">
    <property type="entry name" value="ISOCITRATE_LYASE"/>
    <property type="match status" value="1"/>
</dbReference>
<dbReference type="SUPFAM" id="SSF51621">
    <property type="entry name" value="Phosphoenolpyruvate/pyruvate domain"/>
    <property type="match status" value="1"/>
</dbReference>
<dbReference type="InterPro" id="IPR015813">
    <property type="entry name" value="Pyrv/PenolPyrv_kinase-like_dom"/>
</dbReference>
<reference evidence="5" key="1">
    <citation type="submission" date="2022-10" db="EMBL/GenBank/DDBJ databases">
        <title>Puccinia triticina Genome sequencing and assembly.</title>
        <authorList>
            <person name="Li C."/>
        </authorList>
    </citation>
    <scope>NUCLEOTIDE SEQUENCE</scope>
    <source>
        <strain evidence="5">Pt15</strain>
    </source>
</reference>
<dbReference type="InterPro" id="IPR018523">
    <property type="entry name" value="Isocitrate_lyase_ph_CS"/>
</dbReference>
<dbReference type="Pfam" id="PF00463">
    <property type="entry name" value="ICL"/>
    <property type="match status" value="2"/>
</dbReference>
<organism evidence="5 6">
    <name type="scientific">Puccinia triticina</name>
    <dbReference type="NCBI Taxonomy" id="208348"/>
    <lineage>
        <taxon>Eukaryota</taxon>
        <taxon>Fungi</taxon>
        <taxon>Dikarya</taxon>
        <taxon>Basidiomycota</taxon>
        <taxon>Pucciniomycotina</taxon>
        <taxon>Pucciniomycetes</taxon>
        <taxon>Pucciniales</taxon>
        <taxon>Pucciniaceae</taxon>
        <taxon>Puccinia</taxon>
    </lineage>
</organism>
<dbReference type="InterPro" id="IPR040442">
    <property type="entry name" value="Pyrv_kinase-like_dom_sf"/>
</dbReference>
<dbReference type="GeneID" id="77802155"/>
<comment type="similarity">
    <text evidence="1">Belongs to the isocitrate lyase/PEP mutase superfamily. Isocitrate lyase family.</text>
</comment>
<dbReference type="EC" id="4.1.3.30" evidence="2"/>
<dbReference type="Proteomes" id="UP001164743">
    <property type="component" value="Chromosome 11A"/>
</dbReference>
<dbReference type="PANTHER" id="PTHR21631">
    <property type="entry name" value="ISOCITRATE LYASE/MALATE SYNTHASE"/>
    <property type="match status" value="1"/>
</dbReference>
<evidence type="ECO:0000256" key="4">
    <source>
        <dbReference type="SAM" id="MobiDB-lite"/>
    </source>
</evidence>
<dbReference type="Gene3D" id="3.20.20.60">
    <property type="entry name" value="Phosphoenolpyruvate-binding domains"/>
    <property type="match status" value="1"/>
</dbReference>
<protein>
    <recommendedName>
        <fullName evidence="2">methylisocitrate lyase</fullName>
        <ecNumber evidence="2">4.1.3.30</ecNumber>
    </recommendedName>
</protein>
<evidence type="ECO:0000256" key="1">
    <source>
        <dbReference type="ARBA" id="ARBA00005704"/>
    </source>
</evidence>
<evidence type="ECO:0000313" key="5">
    <source>
        <dbReference type="EMBL" id="WAQ89669.1"/>
    </source>
</evidence>
<name>A0ABY7CWJ7_9BASI</name>
<accession>A0ABY7CWJ7</accession>
<dbReference type="PANTHER" id="PTHR21631:SF13">
    <property type="entry name" value="MITOCHONDRIAL 2-METHYLISOCITRATE LYASE ICL2"/>
    <property type="match status" value="1"/>
</dbReference>
<dbReference type="RefSeq" id="XP_053025224.1">
    <property type="nucleotide sequence ID" value="XM_053161260.1"/>
</dbReference>